<evidence type="ECO:0000313" key="2">
    <source>
        <dbReference type="EMBL" id="OGF40359.1"/>
    </source>
</evidence>
<feature type="transmembrane region" description="Helical" evidence="1">
    <location>
        <begin position="6"/>
        <end position="24"/>
    </location>
</feature>
<keyword evidence="1" id="KW-1133">Transmembrane helix</keyword>
<dbReference type="AlphaFoldDB" id="A0A1F5TNI2"/>
<proteinExistence type="predicted"/>
<protein>
    <submittedName>
        <fullName evidence="2">Uncharacterized protein</fullName>
    </submittedName>
</protein>
<comment type="caution">
    <text evidence="2">The sequence shown here is derived from an EMBL/GenBank/DDBJ whole genome shotgun (WGS) entry which is preliminary data.</text>
</comment>
<dbReference type="EMBL" id="MFGO01000031">
    <property type="protein sequence ID" value="OGF40359.1"/>
    <property type="molecule type" value="Genomic_DNA"/>
</dbReference>
<keyword evidence="1" id="KW-0812">Transmembrane</keyword>
<sequence length="281" mass="32308">MFKNKLTILFFVVIIIPIFIYFLFNNYFWKKTQIQSKNIFSENQNEDIEKNLNLKETKELNKMQINNNIYLEATKNKDQQKCFLLKSEKDKYLCIKNIAIQTLNKDLCGLINNKEEQNFCLRGITTLIATKEKNLSLCAELNDEQDQLTCIKKITEQNIAIGDCDQIPLRFFDLEDKKNIGDIELRNVCKSEVIYKKAVSDNNVFLCESIISNAIKIKCFGKLGNIPLNSDYDNDGLIYQDEIMYGSNPNIFDTDGDGYGDGDEVKKMYSPIGGGGLFKLN</sequence>
<gene>
    <name evidence="2" type="ORF">A2531_00740</name>
</gene>
<name>A0A1F5TNI2_9BACT</name>
<accession>A0A1F5TNI2</accession>
<keyword evidence="1" id="KW-0472">Membrane</keyword>
<dbReference type="Proteomes" id="UP000177579">
    <property type="component" value="Unassembled WGS sequence"/>
</dbReference>
<evidence type="ECO:0000256" key="1">
    <source>
        <dbReference type="SAM" id="Phobius"/>
    </source>
</evidence>
<reference evidence="2 3" key="1">
    <citation type="journal article" date="2016" name="Nat. Commun.">
        <title>Thousands of microbial genomes shed light on interconnected biogeochemical processes in an aquifer system.</title>
        <authorList>
            <person name="Anantharaman K."/>
            <person name="Brown C.T."/>
            <person name="Hug L.A."/>
            <person name="Sharon I."/>
            <person name="Castelle C.J."/>
            <person name="Probst A.J."/>
            <person name="Thomas B.C."/>
            <person name="Singh A."/>
            <person name="Wilkins M.J."/>
            <person name="Karaoz U."/>
            <person name="Brodie E.L."/>
            <person name="Williams K.H."/>
            <person name="Hubbard S.S."/>
            <person name="Banfield J.F."/>
        </authorList>
    </citation>
    <scope>NUCLEOTIDE SEQUENCE [LARGE SCALE GENOMIC DNA]</scope>
</reference>
<organism evidence="2 3">
    <name type="scientific">Candidatus Falkowbacteria bacterium RIFOXYD2_FULL_34_120</name>
    <dbReference type="NCBI Taxonomy" id="1798007"/>
    <lineage>
        <taxon>Bacteria</taxon>
        <taxon>Candidatus Falkowiibacteriota</taxon>
    </lineage>
</organism>
<evidence type="ECO:0000313" key="3">
    <source>
        <dbReference type="Proteomes" id="UP000177579"/>
    </source>
</evidence>